<dbReference type="Gene3D" id="2.60.40.10">
    <property type="entry name" value="Immunoglobulins"/>
    <property type="match status" value="1"/>
</dbReference>
<dbReference type="AlphaFoldDB" id="A0A3N2D7X3"/>
<evidence type="ECO:0000256" key="4">
    <source>
        <dbReference type="ARBA" id="ARBA00024201"/>
    </source>
</evidence>
<organism evidence="7 8">
    <name type="scientific">Salana multivorans</name>
    <dbReference type="NCBI Taxonomy" id="120377"/>
    <lineage>
        <taxon>Bacteria</taxon>
        <taxon>Bacillati</taxon>
        <taxon>Actinomycetota</taxon>
        <taxon>Actinomycetes</taxon>
        <taxon>Micrococcales</taxon>
        <taxon>Beutenbergiaceae</taxon>
        <taxon>Salana</taxon>
    </lineage>
</organism>
<reference evidence="7 8" key="1">
    <citation type="submission" date="2018-11" db="EMBL/GenBank/DDBJ databases">
        <title>Sequencing the genomes of 1000 actinobacteria strains.</title>
        <authorList>
            <person name="Klenk H.-P."/>
        </authorList>
    </citation>
    <scope>NUCLEOTIDE SEQUENCE [LARGE SCALE GENOMIC DNA]</scope>
    <source>
        <strain evidence="7 8">DSM 13521</strain>
    </source>
</reference>
<keyword evidence="2" id="KW-0963">Cytoplasm</keyword>
<name>A0A3N2D7X3_9MICO</name>
<dbReference type="PANTHER" id="PTHR48098:SF3">
    <property type="entry name" value="IRON(III) ENTEROBACTIN ESTERASE"/>
    <property type="match status" value="1"/>
</dbReference>
<evidence type="ECO:0000313" key="7">
    <source>
        <dbReference type="EMBL" id="ROR95554.1"/>
    </source>
</evidence>
<keyword evidence="3" id="KW-0378">Hydrolase</keyword>
<dbReference type="SUPFAM" id="SSF81296">
    <property type="entry name" value="E set domains"/>
    <property type="match status" value="1"/>
</dbReference>
<feature type="compositionally biased region" description="Basic and acidic residues" evidence="5">
    <location>
        <begin position="26"/>
        <end position="35"/>
    </location>
</feature>
<gene>
    <name evidence="7" type="ORF">EDD28_0112</name>
</gene>
<keyword evidence="8" id="KW-1185">Reference proteome</keyword>
<dbReference type="GO" id="GO:0006826">
    <property type="term" value="P:iron ion transport"/>
    <property type="evidence" value="ECO:0007669"/>
    <property type="project" value="InterPro"/>
</dbReference>
<dbReference type="GO" id="GO:0005975">
    <property type="term" value="P:carbohydrate metabolic process"/>
    <property type="evidence" value="ECO:0007669"/>
    <property type="project" value="UniProtKB-ARBA"/>
</dbReference>
<dbReference type="Pfam" id="PF11806">
    <property type="entry name" value="Enterochelin_N"/>
    <property type="match status" value="1"/>
</dbReference>
<dbReference type="InterPro" id="IPR050583">
    <property type="entry name" value="Mycobacterial_A85_antigen"/>
</dbReference>
<dbReference type="Pfam" id="PF00756">
    <property type="entry name" value="Esterase"/>
    <property type="match status" value="1"/>
</dbReference>
<comment type="similarity">
    <text evidence="4">Belongs to the Fes family.</text>
</comment>
<comment type="subcellular location">
    <subcellularLocation>
        <location evidence="1">Cytoplasm</location>
    </subcellularLocation>
</comment>
<dbReference type="Gene3D" id="3.40.50.1820">
    <property type="entry name" value="alpha/beta hydrolase"/>
    <property type="match status" value="1"/>
</dbReference>
<dbReference type="GO" id="GO:0005506">
    <property type="term" value="F:iron ion binding"/>
    <property type="evidence" value="ECO:0007669"/>
    <property type="project" value="InterPro"/>
</dbReference>
<dbReference type="PANTHER" id="PTHR48098">
    <property type="entry name" value="ENTEROCHELIN ESTERASE-RELATED"/>
    <property type="match status" value="1"/>
</dbReference>
<dbReference type="InterPro" id="IPR013783">
    <property type="entry name" value="Ig-like_fold"/>
</dbReference>
<feature type="region of interest" description="Disordered" evidence="5">
    <location>
        <begin position="1"/>
        <end position="35"/>
    </location>
</feature>
<proteinExistence type="inferred from homology"/>
<evidence type="ECO:0000256" key="3">
    <source>
        <dbReference type="ARBA" id="ARBA00022801"/>
    </source>
</evidence>
<feature type="compositionally biased region" description="Basic and acidic residues" evidence="5">
    <location>
        <begin position="413"/>
        <end position="429"/>
    </location>
</feature>
<sequence length="429" mass="46706">MTPGARLPPASPRATPAPVVPSPAIERFEREVRDLPRERRDARVDDFWRAHPAAPLIETPSADGDGGAADPLVTFLWRDAGADEVLLFVNRLTDPHRPDDSLMRRVPGTDVWHLTYRMAPDWRASYAFLPRPSGERRTWVAGDRVGFRRALGDARVDPRGRESVRDAAGRERSVVSLPRAPAQPWLARRDGVARGVTTRLDGPDGRRVWVHEPAAPEGRLPIVVALDGDVWTGAHDLATTVDNLVDDAVVRPPLLVMLDSGGRERRRDLDAAGLADWLADRLLPWVRDRWSSGESAAEVVVVGQSLGGLAALEAALRRPDAIGGVLSQSASLWRADLAELAGLAAATAPARLRCYVEVGTQEWLLREPNERLARALAAAGADVRYVEYNGGHDYACWRGGVADGLRHLLPAGERPEGRGSDRAAASARD</sequence>
<dbReference type="EMBL" id="RKHQ01000001">
    <property type="protein sequence ID" value="ROR95554.1"/>
    <property type="molecule type" value="Genomic_DNA"/>
</dbReference>
<dbReference type="SUPFAM" id="SSF53474">
    <property type="entry name" value="alpha/beta-Hydrolases"/>
    <property type="match status" value="1"/>
</dbReference>
<feature type="domain" description="Enterochelin esterase N-terminal" evidence="6">
    <location>
        <begin position="73"/>
        <end position="185"/>
    </location>
</feature>
<evidence type="ECO:0000256" key="2">
    <source>
        <dbReference type="ARBA" id="ARBA00022490"/>
    </source>
</evidence>
<feature type="region of interest" description="Disordered" evidence="5">
    <location>
        <begin position="410"/>
        <end position="429"/>
    </location>
</feature>
<evidence type="ECO:0000259" key="6">
    <source>
        <dbReference type="Pfam" id="PF11806"/>
    </source>
</evidence>
<evidence type="ECO:0000256" key="1">
    <source>
        <dbReference type="ARBA" id="ARBA00004496"/>
    </source>
</evidence>
<dbReference type="GO" id="GO:0008849">
    <property type="term" value="F:enterochelin esterase activity"/>
    <property type="evidence" value="ECO:0007669"/>
    <property type="project" value="InterPro"/>
</dbReference>
<comment type="caution">
    <text evidence="7">The sequence shown here is derived from an EMBL/GenBank/DDBJ whole genome shotgun (WGS) entry which is preliminary data.</text>
</comment>
<accession>A0A3N2D7X3</accession>
<dbReference type="Proteomes" id="UP000275356">
    <property type="component" value="Unassembled WGS sequence"/>
</dbReference>
<dbReference type="GO" id="GO:0005737">
    <property type="term" value="C:cytoplasm"/>
    <property type="evidence" value="ECO:0007669"/>
    <property type="project" value="UniProtKB-SubCell"/>
</dbReference>
<dbReference type="InterPro" id="IPR000801">
    <property type="entry name" value="Esterase-like"/>
</dbReference>
<protein>
    <submittedName>
        <fullName evidence="7">Enterochelin esterase family protein</fullName>
    </submittedName>
</protein>
<dbReference type="InterPro" id="IPR029058">
    <property type="entry name" value="AB_hydrolase_fold"/>
</dbReference>
<dbReference type="InterPro" id="IPR021764">
    <property type="entry name" value="Enterochelin_esterase_N"/>
</dbReference>
<evidence type="ECO:0000256" key="5">
    <source>
        <dbReference type="SAM" id="MobiDB-lite"/>
    </source>
</evidence>
<evidence type="ECO:0000313" key="8">
    <source>
        <dbReference type="Proteomes" id="UP000275356"/>
    </source>
</evidence>
<dbReference type="InterPro" id="IPR014756">
    <property type="entry name" value="Ig_E-set"/>
</dbReference>